<keyword evidence="1" id="KW-1133">Transmembrane helix</keyword>
<accession>A0A4R0EFK4</accession>
<dbReference type="EMBL" id="SJOA01000030">
    <property type="protein sequence ID" value="TCB54960.1"/>
    <property type="molecule type" value="Genomic_DNA"/>
</dbReference>
<protein>
    <submittedName>
        <fullName evidence="2">Uncharacterized protein</fullName>
    </submittedName>
</protein>
<organism evidence="2 3">
    <name type="scientific">Acinetobacter terrae</name>
    <dbReference type="NCBI Taxonomy" id="2731247"/>
    <lineage>
        <taxon>Bacteria</taxon>
        <taxon>Pseudomonadati</taxon>
        <taxon>Pseudomonadota</taxon>
        <taxon>Gammaproteobacteria</taxon>
        <taxon>Moraxellales</taxon>
        <taxon>Moraxellaceae</taxon>
        <taxon>Acinetobacter</taxon>
        <taxon>Acinetobacter Taxon 24</taxon>
    </lineage>
</organism>
<evidence type="ECO:0000313" key="3">
    <source>
        <dbReference type="Proteomes" id="UP000291380"/>
    </source>
</evidence>
<feature type="transmembrane region" description="Helical" evidence="1">
    <location>
        <begin position="161"/>
        <end position="179"/>
    </location>
</feature>
<evidence type="ECO:0000313" key="2">
    <source>
        <dbReference type="EMBL" id="TCB54960.1"/>
    </source>
</evidence>
<keyword evidence="1" id="KW-0472">Membrane</keyword>
<dbReference type="AlphaFoldDB" id="A0A4R0EFK4"/>
<reference evidence="2 3" key="1">
    <citation type="submission" date="2019-02" db="EMBL/GenBank/DDBJ databases">
        <title>High diversity of culturable Acinetobacter species in natural soil and water ecosystems.</title>
        <authorList>
            <person name="Radolfova-Krizova L."/>
            <person name="Nemec A."/>
        </authorList>
    </citation>
    <scope>NUCLEOTIDE SEQUENCE [LARGE SCALE GENOMIC DNA]</scope>
    <source>
        <strain evidence="2 3">ANC 4281</strain>
    </source>
</reference>
<dbReference type="OrthoDB" id="6713444at2"/>
<dbReference type="Proteomes" id="UP000291380">
    <property type="component" value="Unassembled WGS sequence"/>
</dbReference>
<feature type="transmembrane region" description="Helical" evidence="1">
    <location>
        <begin position="123"/>
        <end position="141"/>
    </location>
</feature>
<evidence type="ECO:0000256" key="1">
    <source>
        <dbReference type="SAM" id="Phobius"/>
    </source>
</evidence>
<proteinExistence type="predicted"/>
<name>A0A4R0EFK4_9GAMM</name>
<gene>
    <name evidence="2" type="ORF">E0H85_15710</name>
</gene>
<keyword evidence="1" id="KW-0812">Transmembrane</keyword>
<comment type="caution">
    <text evidence="2">The sequence shown here is derived from an EMBL/GenBank/DDBJ whole genome shotgun (WGS) entry which is preliminary data.</text>
</comment>
<sequence length="265" mass="31157">MSVIDELLGFVKDQIEQISPKHEHLLESVHLRLEEILDNNYESLADYEDYISAKLFAIKDFLDIYDNLISFQNEYLNESIILASKKLDLELKKIRELRNSLQNVESENIYTFAVEKFNKNKNFYFGVFLFTMVFTVILSFSTMVAKNKLIKIFEIDIYDYWLLKFTMISLLITLISFLLRQVIHYQKKSDYAEKISLELQAFPSYISDLSPDDSVQLRKELALKYFGNDQTHNPNNELNSIYLEQMKATTEMVKVSTETVKNLKT</sequence>